<feature type="region of interest" description="Disordered" evidence="5">
    <location>
        <begin position="517"/>
        <end position="536"/>
    </location>
</feature>
<dbReference type="GO" id="GO:0010314">
    <property type="term" value="F:phosphatidylinositol-5-phosphate binding"/>
    <property type="evidence" value="ECO:0000318"/>
    <property type="project" value="GO_Central"/>
</dbReference>
<dbReference type="InterPro" id="IPR011993">
    <property type="entry name" value="PH-like_dom_sf"/>
</dbReference>
<evidence type="ECO:0000256" key="4">
    <source>
        <dbReference type="ARBA" id="ARBA00023136"/>
    </source>
</evidence>
<protein>
    <submittedName>
        <fullName evidence="7">Ventricular zone expressed PH domain containing 1</fullName>
    </submittedName>
</protein>
<dbReference type="GO" id="GO:0030512">
    <property type="term" value="P:negative regulation of transforming growth factor beta receptor signaling pathway"/>
    <property type="evidence" value="ECO:0007669"/>
    <property type="project" value="Ensembl"/>
</dbReference>
<feature type="domain" description="PH" evidence="6">
    <location>
        <begin position="715"/>
        <end position="877"/>
    </location>
</feature>
<accession>A0A8V0X1P3</accession>
<evidence type="ECO:0000256" key="3">
    <source>
        <dbReference type="ARBA" id="ARBA00022475"/>
    </source>
</evidence>
<evidence type="ECO:0000256" key="1">
    <source>
        <dbReference type="ARBA" id="ARBA00004413"/>
    </source>
</evidence>
<evidence type="ECO:0000256" key="2">
    <source>
        <dbReference type="ARBA" id="ARBA00010187"/>
    </source>
</evidence>
<sequence length="891" mass="99756">MHHLFGLVLAQRDLSRAGDLFSLDDAEIEGSLSEALEQIRIISSSADYQTNDNDQAVVEICITRITTAIRETESIEKHGKALVALWESCLEHNLKPSGKDEDTPHAKIASDIMSCILQNYSRPSVMALAVPVAVKFLQRGNKELCRNMSSYLSLAAIAEAELLADHTDAIVKSVLQGNSLLLRVLPALYEKQPQPMVHHLPELLALMGHLQPAEQHHLLRLLQLMARRKELGVLKECIPCLLGLVRDPNHSDIILNILTEVSGYDPTALAEFLPELKEIGESFPHLVGQMAKIFGAVGHVDEEQARKCLMYLVDQLANMEHSFHHILLLEIKSLTDTFSGILGTQSRDIYRMSNSFSAIAKLLVRQLESSSTPLARTENDTDTESPVPLGNLKSVVNGNEEDEKLQVKIQAFEEKITIDASTPGSVRRYSLGQVSKEERKDMRFNRSKSLALHAVRMKGVNADSGQDEENGDVTAGISFTEIYIRQENDKLPFSVDAEEMQLGNSLVSHQSIDCTELEGSPAPAGGEAQEGSTEVGKGPAECHDKLYLHLKENLGKVKAYVMEMGRRIPVPDHCVIEDTVRSCVAKLFFSCPLKGHYCLYSKSSFTLLSPQPPLWIHIMFLFQQSLFAEPLSMQSSPVQVLKALWEKTQLKGTHSFETAMIQSTFPHQKDLDHVQMHLEEVRFFDLFGYSEEAGAWQCFMCNNPEKATEVNQDGQPLMEGKLKEKQVRWKFIKRWKTRYFTLAGNQLLFRKGKSGNSAEISVKSFGSDTGVTQRQVHCWSWMSRPAQGAAAPLSVEAPVRELGSVCLSHPVFQKDDPDDCPIELSKVQSVKVVAKKRRDRSLPRAFEIFTDSKSYVFKAKDEKSTEEWLQCINVAVARAKERESREATTYL</sequence>
<dbReference type="Proteomes" id="UP000000539">
    <property type="component" value="Chromosome 9"/>
</dbReference>
<dbReference type="GO" id="GO:0060392">
    <property type="term" value="P:negative regulation of SMAD protein signal transduction"/>
    <property type="evidence" value="ECO:0007669"/>
    <property type="project" value="Ensembl"/>
</dbReference>
<reference evidence="7" key="3">
    <citation type="submission" date="2025-09" db="UniProtKB">
        <authorList>
            <consortium name="Ensembl"/>
        </authorList>
    </citation>
    <scope>IDENTIFICATION</scope>
    <source>
        <strain evidence="7">broiler</strain>
    </source>
</reference>
<dbReference type="AlphaFoldDB" id="A0A8V0X1P3"/>
<dbReference type="PANTHER" id="PTHR21630">
    <property type="entry name" value="VEPH-A/MELTED"/>
    <property type="match status" value="1"/>
</dbReference>
<dbReference type="OrthoDB" id="5869902at2759"/>
<dbReference type="GeneTree" id="ENSGT00390000018660"/>
<dbReference type="InterPro" id="IPR039888">
    <property type="entry name" value="Melted-like"/>
</dbReference>
<dbReference type="InterPro" id="IPR016024">
    <property type="entry name" value="ARM-type_fold"/>
</dbReference>
<keyword evidence="4" id="KW-0472">Membrane</keyword>
<dbReference type="InterPro" id="IPR001849">
    <property type="entry name" value="PH_domain"/>
</dbReference>
<gene>
    <name evidence="7" type="primary">VEPH1</name>
</gene>
<evidence type="ECO:0000256" key="5">
    <source>
        <dbReference type="SAM" id="MobiDB-lite"/>
    </source>
</evidence>
<dbReference type="SUPFAM" id="SSF48371">
    <property type="entry name" value="ARM repeat"/>
    <property type="match status" value="1"/>
</dbReference>
<keyword evidence="8" id="KW-1185">Reference proteome</keyword>
<keyword evidence="3" id="KW-1003">Cell membrane</keyword>
<evidence type="ECO:0000313" key="8">
    <source>
        <dbReference type="Proteomes" id="UP000000539"/>
    </source>
</evidence>
<evidence type="ECO:0000259" key="6">
    <source>
        <dbReference type="PROSITE" id="PS50003"/>
    </source>
</evidence>
<proteinExistence type="inferred from homology"/>
<dbReference type="SUPFAM" id="SSF50729">
    <property type="entry name" value="PH domain-like"/>
    <property type="match status" value="1"/>
</dbReference>
<reference evidence="7" key="1">
    <citation type="submission" date="2020-11" db="EMBL/GenBank/DDBJ databases">
        <title>Gallus gallus (Chicken) genome, bGalGal1, GRCg7b, maternal haplotype autosomes + Z &amp; W.</title>
        <authorList>
            <person name="Warren W."/>
            <person name="Formenti G."/>
            <person name="Fedrigo O."/>
            <person name="Haase B."/>
            <person name="Mountcastle J."/>
            <person name="Balacco J."/>
            <person name="Tracey A."/>
            <person name="Schneider V."/>
            <person name="Okimoto R."/>
            <person name="Cheng H."/>
            <person name="Hawken R."/>
            <person name="Howe K."/>
            <person name="Jarvis E.D."/>
        </authorList>
    </citation>
    <scope>NUCLEOTIDE SEQUENCE [LARGE SCALE GENOMIC DNA]</scope>
    <source>
        <strain evidence="7">Broiler</strain>
    </source>
</reference>
<dbReference type="CDD" id="cd01264">
    <property type="entry name" value="PH_MELT_VEPH1"/>
    <property type="match status" value="1"/>
</dbReference>
<dbReference type="SMART" id="SM00233">
    <property type="entry name" value="PH"/>
    <property type="match status" value="1"/>
</dbReference>
<dbReference type="PROSITE" id="PS50003">
    <property type="entry name" value="PH_DOMAIN"/>
    <property type="match status" value="1"/>
</dbReference>
<comment type="subcellular location">
    <subcellularLocation>
        <location evidence="1">Cell membrane</location>
        <topology evidence="1">Peripheral membrane protein</topology>
        <orientation evidence="1">Cytoplasmic side</orientation>
    </subcellularLocation>
</comment>
<dbReference type="GO" id="GO:0009966">
    <property type="term" value="P:regulation of signal transduction"/>
    <property type="evidence" value="ECO:0000318"/>
    <property type="project" value="GO_Central"/>
</dbReference>
<organism evidence="7 8">
    <name type="scientific">Gallus gallus</name>
    <name type="common">Chicken</name>
    <dbReference type="NCBI Taxonomy" id="9031"/>
    <lineage>
        <taxon>Eukaryota</taxon>
        <taxon>Metazoa</taxon>
        <taxon>Chordata</taxon>
        <taxon>Craniata</taxon>
        <taxon>Vertebrata</taxon>
        <taxon>Euteleostomi</taxon>
        <taxon>Archelosauria</taxon>
        <taxon>Archosauria</taxon>
        <taxon>Dinosauria</taxon>
        <taxon>Saurischia</taxon>
        <taxon>Theropoda</taxon>
        <taxon>Coelurosauria</taxon>
        <taxon>Aves</taxon>
        <taxon>Neognathae</taxon>
        <taxon>Galloanserae</taxon>
        <taxon>Galliformes</taxon>
        <taxon>Phasianidae</taxon>
        <taxon>Phasianinae</taxon>
        <taxon>Gallus</taxon>
    </lineage>
</organism>
<comment type="similarity">
    <text evidence="2">Belongs to the MELT/VEPH family.</text>
</comment>
<dbReference type="PANTHER" id="PTHR21630:SF10">
    <property type="entry name" value="VENTRICULAR ZONE-EXPRESSED PH DOMAIN-CONTAINING PROTEIN HOMOLOG 1"/>
    <property type="match status" value="1"/>
</dbReference>
<name>A0A8V0X1P3_CHICK</name>
<dbReference type="GO" id="GO:0005886">
    <property type="term" value="C:plasma membrane"/>
    <property type="evidence" value="ECO:0000318"/>
    <property type="project" value="GO_Central"/>
</dbReference>
<reference evidence="7" key="2">
    <citation type="submission" date="2025-08" db="UniProtKB">
        <authorList>
            <consortium name="Ensembl"/>
        </authorList>
    </citation>
    <scope>IDENTIFICATION</scope>
    <source>
        <strain evidence="7">broiler</strain>
    </source>
</reference>
<evidence type="ECO:0000313" key="7">
    <source>
        <dbReference type="Ensembl" id="ENSGALP00010001393.1"/>
    </source>
</evidence>
<dbReference type="Ensembl" id="ENSGALT00010002843.1">
    <property type="protein sequence ID" value="ENSGALP00010001393.1"/>
    <property type="gene ID" value="ENSGALG00010001226.1"/>
</dbReference>
<dbReference type="Gene3D" id="2.30.29.30">
    <property type="entry name" value="Pleckstrin-homology domain (PH domain)/Phosphotyrosine-binding domain (PTB)"/>
    <property type="match status" value="1"/>
</dbReference>
<feature type="region of interest" description="Disordered" evidence="5">
    <location>
        <begin position="371"/>
        <end position="394"/>
    </location>
</feature>